<feature type="region of interest" description="Disordered" evidence="1">
    <location>
        <begin position="1"/>
        <end position="36"/>
    </location>
</feature>
<dbReference type="EMBL" id="JADBGQ010000010">
    <property type="protein sequence ID" value="KAG5375059.1"/>
    <property type="molecule type" value="Genomic_DNA"/>
</dbReference>
<dbReference type="Proteomes" id="UP000823674">
    <property type="component" value="Chromosome A10"/>
</dbReference>
<accession>A0ABQ7KP63</accession>
<feature type="compositionally biased region" description="Basic and acidic residues" evidence="1">
    <location>
        <begin position="15"/>
        <end position="36"/>
    </location>
</feature>
<protein>
    <submittedName>
        <fullName evidence="2">Uncharacterized protein</fullName>
    </submittedName>
</protein>
<sequence length="152" mass="16698">MTSAPPPDSGGTDPATKENQEGLLREKGELSPVEKQKMKEIAPKAISWVEELENKEGNSVIRGSEMSIVEKSIVEKEMEEIEEGEVVKGWSDVTPGKASKSPKLLEYGQVKIATRFDALSNVDDNGDLVERIEEVEAVPSKKSKMRELEGKA</sequence>
<reference evidence="2 3" key="1">
    <citation type="submission" date="2021-03" db="EMBL/GenBank/DDBJ databases">
        <authorList>
            <person name="King G.J."/>
            <person name="Bancroft I."/>
            <person name="Baten A."/>
            <person name="Bloomfield J."/>
            <person name="Borpatragohain P."/>
            <person name="He Z."/>
            <person name="Irish N."/>
            <person name="Irwin J."/>
            <person name="Liu K."/>
            <person name="Mauleon R.P."/>
            <person name="Moore J."/>
            <person name="Morris R."/>
            <person name="Ostergaard L."/>
            <person name="Wang B."/>
            <person name="Wells R."/>
        </authorList>
    </citation>
    <scope>NUCLEOTIDE SEQUENCE [LARGE SCALE GENOMIC DNA]</scope>
    <source>
        <strain evidence="2">R-o-18</strain>
        <tissue evidence="2">Leaf</tissue>
    </source>
</reference>
<proteinExistence type="predicted"/>
<organism evidence="2 3">
    <name type="scientific">Brassica rapa subsp. trilocularis</name>
    <dbReference type="NCBI Taxonomy" id="1813537"/>
    <lineage>
        <taxon>Eukaryota</taxon>
        <taxon>Viridiplantae</taxon>
        <taxon>Streptophyta</taxon>
        <taxon>Embryophyta</taxon>
        <taxon>Tracheophyta</taxon>
        <taxon>Spermatophyta</taxon>
        <taxon>Magnoliopsida</taxon>
        <taxon>eudicotyledons</taxon>
        <taxon>Gunneridae</taxon>
        <taxon>Pentapetalae</taxon>
        <taxon>rosids</taxon>
        <taxon>malvids</taxon>
        <taxon>Brassicales</taxon>
        <taxon>Brassicaceae</taxon>
        <taxon>Brassiceae</taxon>
        <taxon>Brassica</taxon>
    </lineage>
</organism>
<name>A0ABQ7KP63_BRACM</name>
<evidence type="ECO:0000313" key="3">
    <source>
        <dbReference type="Proteomes" id="UP000823674"/>
    </source>
</evidence>
<keyword evidence="3" id="KW-1185">Reference proteome</keyword>
<evidence type="ECO:0000313" key="2">
    <source>
        <dbReference type="EMBL" id="KAG5375059.1"/>
    </source>
</evidence>
<gene>
    <name evidence="2" type="primary">A10g501130.1_BraROA</name>
    <name evidence="2" type="ORF">IGI04_039655</name>
</gene>
<evidence type="ECO:0000256" key="1">
    <source>
        <dbReference type="SAM" id="MobiDB-lite"/>
    </source>
</evidence>
<comment type="caution">
    <text evidence="2">The sequence shown here is derived from an EMBL/GenBank/DDBJ whole genome shotgun (WGS) entry which is preliminary data.</text>
</comment>